<organism evidence="6 7">
    <name type="scientific">Guillardia theta</name>
    <name type="common">Cryptophyte</name>
    <name type="synonym">Cryptomonas phi</name>
    <dbReference type="NCBI Taxonomy" id="55529"/>
    <lineage>
        <taxon>Eukaryota</taxon>
        <taxon>Cryptophyceae</taxon>
        <taxon>Pyrenomonadales</taxon>
        <taxon>Geminigeraceae</taxon>
        <taxon>Guillardia</taxon>
    </lineage>
</organism>
<dbReference type="GO" id="GO:0005524">
    <property type="term" value="F:ATP binding"/>
    <property type="evidence" value="ECO:0007669"/>
    <property type="project" value="UniProtKB-KW"/>
</dbReference>
<dbReference type="Gene3D" id="1.10.560.10">
    <property type="entry name" value="GroEL-like equatorial domain"/>
    <property type="match status" value="1"/>
</dbReference>
<evidence type="ECO:0000313" key="7">
    <source>
        <dbReference type="Proteomes" id="UP000242167"/>
    </source>
</evidence>
<dbReference type="GO" id="GO:0051082">
    <property type="term" value="F:unfolded protein binding"/>
    <property type="evidence" value="ECO:0007669"/>
    <property type="project" value="InterPro"/>
</dbReference>
<keyword evidence="2 5" id="KW-0547">Nucleotide-binding</keyword>
<dbReference type="EMBL" id="AF083031">
    <property type="protein sequence ID" value="AAK39757.1"/>
    <property type="molecule type" value="Genomic_DNA"/>
</dbReference>
<keyword evidence="3 5" id="KW-0067">ATP-binding</keyword>
<dbReference type="PROSITE" id="PS00995">
    <property type="entry name" value="TCP1_3"/>
    <property type="match status" value="1"/>
</dbReference>
<dbReference type="GO" id="GO:0016887">
    <property type="term" value="F:ATP hydrolysis activity"/>
    <property type="evidence" value="ECO:0007669"/>
    <property type="project" value="InterPro"/>
</dbReference>
<evidence type="ECO:0000256" key="2">
    <source>
        <dbReference type="ARBA" id="ARBA00022741"/>
    </source>
</evidence>
<evidence type="ECO:0000313" key="6">
    <source>
        <dbReference type="EMBL" id="AAK39757.1"/>
    </source>
</evidence>
<dbReference type="InterPro" id="IPR027410">
    <property type="entry name" value="TCP-1-like_intermed_sf"/>
</dbReference>
<comment type="similarity">
    <text evidence="1 5">Belongs to the TCP-1 chaperonin family.</text>
</comment>
<dbReference type="Proteomes" id="UP000242167">
    <property type="component" value="Nucleomorph 3"/>
</dbReference>
<reference evidence="6 7" key="1">
    <citation type="journal article" date="2001" name="Nature">
        <title>The highly reduced genome of an enslaved algal nucleus.</title>
        <authorList>
            <person name="Douglas S."/>
            <person name="Zauner S."/>
            <person name="Fraunholz M."/>
            <person name="Beaton M."/>
            <person name="Penny S."/>
            <person name="Deng L."/>
            <person name="Wu X."/>
            <person name="Reith M."/>
            <person name="Cavalier-Smith T."/>
            <person name="Maier U."/>
        </authorList>
    </citation>
    <scope>NUCLEOTIDE SEQUENCE [LARGE SCALE GENOMIC DNA]</scope>
</reference>
<dbReference type="AlphaFoldDB" id="Q98S23"/>
<proteinExistence type="inferred from homology"/>
<evidence type="ECO:0000256" key="1">
    <source>
        <dbReference type="ARBA" id="ARBA00008020"/>
    </source>
</evidence>
<name>Q98S23_GUITH</name>
<dbReference type="GO" id="GO:0140662">
    <property type="term" value="F:ATP-dependent protein folding chaperone"/>
    <property type="evidence" value="ECO:0007669"/>
    <property type="project" value="InterPro"/>
</dbReference>
<sequence>MRQKFSLSDDVMKIVQSLSTTLGPNGKDKILIDNEGHINTTNDGATILKNIKSNTIASLILKDVCSVQDLELGDGTTTICCLIGEMLREAENLMNQNIHPHSIIEGYRISAKIVIDILRKSSFDNSFNYDIFLADLLDIAKTTLMSKFISNYCETFSRISLSVILKLKGNLNRGRINILKILGGSLKDSYLDNGILIEKSFGIGQPKKLLNARIMILNCSLDSDKIKIYGAKVKVKKLSQMAQIELSENKRLLDKCKKILNHGINVVVNRQLIYDKQERFFTDHGIISIENADFEGIEKLSLAVNSEIASSFDDIKKIKIGKADLVEEISIGSKNFVRFSGFENNGIGTIVIRGSTDEILDEAERALNDTLCVLINSLKNSRFVWGAGCCELKASRILQDISKNFDFEYSKCLNSFARALMSIPTIIAYNSDIDIKNLVKNIPLECYDLSSDSCLDLKNSKLGNARNLGIIEPLKLKIFTILSATEAVEIFIRINKIFLN</sequence>
<evidence type="ECO:0000256" key="4">
    <source>
        <dbReference type="ARBA" id="ARBA00023186"/>
    </source>
</evidence>
<keyword evidence="6" id="KW-0542">Nucleomorph</keyword>
<dbReference type="InterPro" id="IPR002423">
    <property type="entry name" value="Cpn60/GroEL/TCP-1"/>
</dbReference>
<evidence type="ECO:0000256" key="3">
    <source>
        <dbReference type="ARBA" id="ARBA00022840"/>
    </source>
</evidence>
<dbReference type="GeneID" id="857230"/>
<dbReference type="InterPro" id="IPR017998">
    <property type="entry name" value="Chaperone_TCP-1"/>
</dbReference>
<dbReference type="PANTHER" id="PTHR11353">
    <property type="entry name" value="CHAPERONIN"/>
    <property type="match status" value="1"/>
</dbReference>
<dbReference type="Pfam" id="PF00118">
    <property type="entry name" value="Cpn60_TCP1"/>
    <property type="match status" value="1"/>
</dbReference>
<dbReference type="InterPro" id="IPR002194">
    <property type="entry name" value="Chaperonin_TCP-1_CS"/>
</dbReference>
<dbReference type="PRINTS" id="PR00304">
    <property type="entry name" value="TCOMPLEXTCP1"/>
</dbReference>
<gene>
    <name evidence="6" type="primary">tcpB</name>
</gene>
<dbReference type="Gene3D" id="3.30.260.10">
    <property type="entry name" value="TCP-1-like chaperonin intermediate domain"/>
    <property type="match status" value="1"/>
</dbReference>
<dbReference type="SUPFAM" id="SSF54849">
    <property type="entry name" value="GroEL-intermediate domain like"/>
    <property type="match status" value="1"/>
</dbReference>
<dbReference type="PIR" id="F90133">
    <property type="entry name" value="F90133"/>
</dbReference>
<dbReference type="InterPro" id="IPR027413">
    <property type="entry name" value="GROEL-like_equatorial_sf"/>
</dbReference>
<accession>Q98S23</accession>
<evidence type="ECO:0000256" key="5">
    <source>
        <dbReference type="RuleBase" id="RU004187"/>
    </source>
</evidence>
<keyword evidence="4 5" id="KW-0143">Chaperone</keyword>
<dbReference type="InterPro" id="IPR027409">
    <property type="entry name" value="GroEL-like_apical_dom_sf"/>
</dbReference>
<dbReference type="RefSeq" id="XP_001713448.1">
    <property type="nucleotide sequence ID" value="XM_001713396.1"/>
</dbReference>
<dbReference type="SUPFAM" id="SSF48592">
    <property type="entry name" value="GroEL equatorial domain-like"/>
    <property type="match status" value="1"/>
</dbReference>
<dbReference type="SUPFAM" id="SSF52029">
    <property type="entry name" value="GroEL apical domain-like"/>
    <property type="match status" value="1"/>
</dbReference>
<protein>
    <submittedName>
        <fullName evidence="6">T-complex protein 1 beta SU</fullName>
    </submittedName>
</protein>
<dbReference type="Gene3D" id="3.50.7.10">
    <property type="entry name" value="GroEL"/>
    <property type="match status" value="1"/>
</dbReference>
<geneLocation type="nucleomorph" evidence="6"/>